<protein>
    <recommendedName>
        <fullName evidence="2">Thioredoxin-like fold domain-containing protein</fullName>
    </recommendedName>
</protein>
<gene>
    <name evidence="3" type="ORF">GCM10011511_54920</name>
</gene>
<dbReference type="SUPFAM" id="SSF52833">
    <property type="entry name" value="Thioredoxin-like"/>
    <property type="match status" value="1"/>
</dbReference>
<reference evidence="3" key="1">
    <citation type="journal article" date="2014" name="Int. J. Syst. Evol. Microbiol.">
        <title>Complete genome sequence of Corynebacterium casei LMG S-19264T (=DSM 44701T), isolated from a smear-ripened cheese.</title>
        <authorList>
            <consortium name="US DOE Joint Genome Institute (JGI-PGF)"/>
            <person name="Walter F."/>
            <person name="Albersmeier A."/>
            <person name="Kalinowski J."/>
            <person name="Ruckert C."/>
        </authorList>
    </citation>
    <scope>NUCLEOTIDE SEQUENCE</scope>
    <source>
        <strain evidence="3">CGMCC 1.15448</strain>
    </source>
</reference>
<feature type="signal peptide" evidence="1">
    <location>
        <begin position="1"/>
        <end position="17"/>
    </location>
</feature>
<proteinExistence type="predicted"/>
<dbReference type="InterPro" id="IPR012336">
    <property type="entry name" value="Thioredoxin-like_fold"/>
</dbReference>
<evidence type="ECO:0000259" key="2">
    <source>
        <dbReference type="Pfam" id="PF13098"/>
    </source>
</evidence>
<feature type="chain" id="PRO_5035164987" description="Thioredoxin-like fold domain-containing protein" evidence="1">
    <location>
        <begin position="18"/>
        <end position="429"/>
    </location>
</feature>
<dbReference type="InterPro" id="IPR036249">
    <property type="entry name" value="Thioredoxin-like_sf"/>
</dbReference>
<dbReference type="PANTHER" id="PTHR42899:SF1">
    <property type="entry name" value="SPERMATOGENESIS-ASSOCIATED PROTEIN 20"/>
    <property type="match status" value="1"/>
</dbReference>
<dbReference type="EMBL" id="BMJC01000007">
    <property type="protein sequence ID" value="GGB24032.1"/>
    <property type="molecule type" value="Genomic_DNA"/>
</dbReference>
<name>A0A8J2UJ09_9BACT</name>
<accession>A0A8J2UJ09</accession>
<dbReference type="InterPro" id="IPR024705">
    <property type="entry name" value="Ssp411"/>
</dbReference>
<sequence length="429" mass="49671">MKILFNLLFWAPLVVIAQGAHFENGLSWQQIREKAIAENKYIFVDYYATWCRPCKMMDRNVYSNDSVGQILNSQFVSVKVQMDTTRYDNDTVKAWYEDAHTLGTAYKIKSLPSFLFFTPDGHIVHRGLGYLTVQEFIRLAMEARNPAKQYYTLLEKYRSGNMDPKDLPYLAHRANFADEPDVARAVVADYLHNYLNNSGSSEICAKKNLDLLAQFPMVLSSSDKVFEFLYRNGDLADSALDNKGFSKRFVNSVITQEEIKPMIDAAKTAGKEPDWDRITRNIEHKFSVAFAQENIIQAKKSWYYEKKDWENLTKYIVKQVDLRRIQNDLDPAYLNDCAWYVFQYSDNKDELEKAVTWSDRVIKMEGKPIGGFLDTKANLLYKLGRKKEALALEAKAVALEPKTKEICEAYEKMQRGEPTAWVVRYNNLK</sequence>
<comment type="caution">
    <text evidence="3">The sequence shown here is derived from an EMBL/GenBank/DDBJ whole genome shotgun (WGS) entry which is preliminary data.</text>
</comment>
<evidence type="ECO:0000256" key="1">
    <source>
        <dbReference type="SAM" id="SignalP"/>
    </source>
</evidence>
<dbReference type="AlphaFoldDB" id="A0A8J2UJ09"/>
<dbReference type="RefSeq" id="WP_188937853.1">
    <property type="nucleotide sequence ID" value="NZ_BMJC01000007.1"/>
</dbReference>
<feature type="domain" description="Thioredoxin-like fold" evidence="2">
    <location>
        <begin position="36"/>
        <end position="138"/>
    </location>
</feature>
<dbReference type="Proteomes" id="UP000607559">
    <property type="component" value="Unassembled WGS sequence"/>
</dbReference>
<dbReference type="PANTHER" id="PTHR42899">
    <property type="entry name" value="SPERMATOGENESIS-ASSOCIATED PROTEIN 20"/>
    <property type="match status" value="1"/>
</dbReference>
<organism evidence="3 4">
    <name type="scientific">Puia dinghuensis</name>
    <dbReference type="NCBI Taxonomy" id="1792502"/>
    <lineage>
        <taxon>Bacteria</taxon>
        <taxon>Pseudomonadati</taxon>
        <taxon>Bacteroidota</taxon>
        <taxon>Chitinophagia</taxon>
        <taxon>Chitinophagales</taxon>
        <taxon>Chitinophagaceae</taxon>
        <taxon>Puia</taxon>
    </lineage>
</organism>
<evidence type="ECO:0000313" key="4">
    <source>
        <dbReference type="Proteomes" id="UP000607559"/>
    </source>
</evidence>
<dbReference type="Gene3D" id="3.40.30.10">
    <property type="entry name" value="Glutaredoxin"/>
    <property type="match status" value="1"/>
</dbReference>
<evidence type="ECO:0000313" key="3">
    <source>
        <dbReference type="EMBL" id="GGB24032.1"/>
    </source>
</evidence>
<keyword evidence="4" id="KW-1185">Reference proteome</keyword>
<reference evidence="3" key="2">
    <citation type="submission" date="2020-09" db="EMBL/GenBank/DDBJ databases">
        <authorList>
            <person name="Sun Q."/>
            <person name="Zhou Y."/>
        </authorList>
    </citation>
    <scope>NUCLEOTIDE SEQUENCE</scope>
    <source>
        <strain evidence="3">CGMCC 1.15448</strain>
    </source>
</reference>
<dbReference type="Pfam" id="PF13098">
    <property type="entry name" value="Thioredoxin_2"/>
    <property type="match status" value="1"/>
</dbReference>
<keyword evidence="1" id="KW-0732">Signal</keyword>